<name>A0A914V7F0_9BILA</name>
<proteinExistence type="predicted"/>
<sequence length="596" mass="67633">MPEENESPIQYEAKCIVTYQKILEDEKNGVNWIGGFATRRLEKQRYLAKLISTKGPGRFRQAKRIKNITEQPYFKFREKLRRKRSPYRLTNQIHKKEDASEQFVIKKAASLSSLLTPVQKSPISAMADMATELLKGEESGKASWSQTYEKVKELNEQMKGVQRLREQARFFDEMVKTRAFPYRDFAQEKLQSKLKSIAGGPLDDVIDTNSLIDSFRAKNGKSQNFAFLSPKIAPLMPNEDESRKGLLSPTLFSFYRSDDPNNVASLPELLNNTGWKQEDHDAIMNLVMEASGTRLQMDKTFEGLQGSSNWQEVAKEILTAYSKMNSTWERLIASFTDLQKDDLNSKGYAFFEANQLEDMYFADDAYYKGQWENDIPIDEYRNFKEDDKEMMMKTVVRQMAGDVNEKVDESELTASMRTWHRRLKQRVLQPFAFSVSVLQPGVLGYLILSPNMFSGGILQASALNIHLLSPNAFRPNVLNPRILAPRILSPKVLSPMVLSPQGLGPSIIRPIVLSPNILMPLLMSPAVLSPSALSGRVLMPGLLNPAVLSPGWLNADILSPSLLSKRRRKRWSGSALHKMALSVQRRIENKLLATVD</sequence>
<dbReference type="Proteomes" id="UP000887566">
    <property type="component" value="Unplaced"/>
</dbReference>
<reference evidence="2" key="1">
    <citation type="submission" date="2022-11" db="UniProtKB">
        <authorList>
            <consortium name="WormBaseParasite"/>
        </authorList>
    </citation>
    <scope>IDENTIFICATION</scope>
</reference>
<dbReference type="PANTHER" id="PTHR21523:SF46">
    <property type="entry name" value="MLT-TEN (MLT-10) RELATED"/>
    <property type="match status" value="1"/>
</dbReference>
<evidence type="ECO:0000313" key="2">
    <source>
        <dbReference type="WBParaSite" id="PSAMB.scaffold161size70618.g2777.t1"/>
    </source>
</evidence>
<dbReference type="WBParaSite" id="PSAMB.scaffold161size70618.g2777.t1">
    <property type="protein sequence ID" value="PSAMB.scaffold161size70618.g2777.t1"/>
    <property type="gene ID" value="PSAMB.scaffold161size70618.g2777"/>
</dbReference>
<keyword evidence="1" id="KW-1185">Reference proteome</keyword>
<dbReference type="Pfam" id="PF04870">
    <property type="entry name" value="Moulting_cycle"/>
    <property type="match status" value="1"/>
</dbReference>
<evidence type="ECO:0000313" key="1">
    <source>
        <dbReference type="Proteomes" id="UP000887566"/>
    </source>
</evidence>
<dbReference type="PANTHER" id="PTHR21523">
    <property type="match status" value="1"/>
</dbReference>
<protein>
    <submittedName>
        <fullName evidence="2">Uncharacterized protein</fullName>
    </submittedName>
</protein>
<dbReference type="InterPro" id="IPR006954">
    <property type="entry name" value="Mlt-10-like"/>
</dbReference>
<accession>A0A914V7F0</accession>
<dbReference type="AlphaFoldDB" id="A0A914V7F0"/>
<organism evidence="1 2">
    <name type="scientific">Plectus sambesii</name>
    <dbReference type="NCBI Taxonomy" id="2011161"/>
    <lineage>
        <taxon>Eukaryota</taxon>
        <taxon>Metazoa</taxon>
        <taxon>Ecdysozoa</taxon>
        <taxon>Nematoda</taxon>
        <taxon>Chromadorea</taxon>
        <taxon>Plectida</taxon>
        <taxon>Plectina</taxon>
        <taxon>Plectoidea</taxon>
        <taxon>Plectidae</taxon>
        <taxon>Plectus</taxon>
    </lineage>
</organism>